<dbReference type="RefSeq" id="WP_116854713.1">
    <property type="nucleotide sequence ID" value="NZ_QTJV01000006.1"/>
</dbReference>
<dbReference type="GO" id="GO:0016020">
    <property type="term" value="C:membrane"/>
    <property type="evidence" value="ECO:0007669"/>
    <property type="project" value="TreeGrafter"/>
</dbReference>
<reference evidence="4 5" key="1">
    <citation type="submission" date="2018-08" db="EMBL/GenBank/DDBJ databases">
        <title>Chitinophaga sp. K20C18050901, a novel bacterium isolated from forest soil.</title>
        <authorList>
            <person name="Wang C."/>
        </authorList>
    </citation>
    <scope>NUCLEOTIDE SEQUENCE [LARGE SCALE GENOMIC DNA]</scope>
    <source>
        <strain evidence="4 5">K20C18050901</strain>
    </source>
</reference>
<comment type="caution">
    <text evidence="4">The sequence shown here is derived from an EMBL/GenBank/DDBJ whole genome shotgun (WGS) entry which is preliminary data.</text>
</comment>
<evidence type="ECO:0000259" key="3">
    <source>
        <dbReference type="Pfam" id="PF12146"/>
    </source>
</evidence>
<name>A0A3E1P0X5_9BACT</name>
<dbReference type="EMBL" id="QTJV01000006">
    <property type="protein sequence ID" value="RFM33795.1"/>
    <property type="molecule type" value="Genomic_DNA"/>
</dbReference>
<evidence type="ECO:0000313" key="5">
    <source>
        <dbReference type="Proteomes" id="UP000261174"/>
    </source>
</evidence>
<dbReference type="InterPro" id="IPR029058">
    <property type="entry name" value="AB_hydrolase_fold"/>
</dbReference>
<keyword evidence="2" id="KW-0812">Transmembrane</keyword>
<evidence type="ECO:0000256" key="1">
    <source>
        <dbReference type="ARBA" id="ARBA00022801"/>
    </source>
</evidence>
<dbReference type="InterPro" id="IPR050266">
    <property type="entry name" value="AB_hydrolase_sf"/>
</dbReference>
<dbReference type="AlphaFoldDB" id="A0A3E1P0X5"/>
<keyword evidence="2" id="KW-1133">Transmembrane helix</keyword>
<dbReference type="Pfam" id="PF12146">
    <property type="entry name" value="Hydrolase_4"/>
    <property type="match status" value="1"/>
</dbReference>
<feature type="transmembrane region" description="Helical" evidence="2">
    <location>
        <begin position="5"/>
        <end position="23"/>
    </location>
</feature>
<proteinExistence type="predicted"/>
<protein>
    <submittedName>
        <fullName evidence="4">Alpha/beta hydrolase</fullName>
    </submittedName>
</protein>
<dbReference type="InterPro" id="IPR022742">
    <property type="entry name" value="Hydrolase_4"/>
</dbReference>
<organism evidence="4 5">
    <name type="scientific">Chitinophaga silvisoli</name>
    <dbReference type="NCBI Taxonomy" id="2291814"/>
    <lineage>
        <taxon>Bacteria</taxon>
        <taxon>Pseudomonadati</taxon>
        <taxon>Bacteroidota</taxon>
        <taxon>Chitinophagia</taxon>
        <taxon>Chitinophagales</taxon>
        <taxon>Chitinophagaceae</taxon>
        <taxon>Chitinophaga</taxon>
    </lineage>
</organism>
<dbReference type="PANTHER" id="PTHR43798:SF31">
    <property type="entry name" value="AB HYDROLASE SUPERFAMILY PROTEIN YCLE"/>
    <property type="match status" value="1"/>
</dbReference>
<keyword evidence="5" id="KW-1185">Reference proteome</keyword>
<keyword evidence="2" id="KW-0472">Membrane</keyword>
<keyword evidence="1 4" id="KW-0378">Hydrolase</keyword>
<dbReference type="Gene3D" id="3.40.50.1820">
    <property type="entry name" value="alpha/beta hydrolase"/>
    <property type="match status" value="1"/>
</dbReference>
<gene>
    <name evidence="4" type="ORF">DXN04_17710</name>
</gene>
<dbReference type="SUPFAM" id="SSF53474">
    <property type="entry name" value="alpha/beta-Hydrolases"/>
    <property type="match status" value="1"/>
</dbReference>
<dbReference type="GO" id="GO:0016787">
    <property type="term" value="F:hydrolase activity"/>
    <property type="evidence" value="ECO:0007669"/>
    <property type="project" value="UniProtKB-KW"/>
</dbReference>
<evidence type="ECO:0000313" key="4">
    <source>
        <dbReference type="EMBL" id="RFM33795.1"/>
    </source>
</evidence>
<dbReference type="Proteomes" id="UP000261174">
    <property type="component" value="Unassembled WGS sequence"/>
</dbReference>
<sequence>MNSRWLRVALMVLTSLILIYYLGPRPPVPVYDPKFPQVPEDAAGLEKYINQKESRHRLKPDNQARIIWHDSLHTKTEYAIVYLHGFSASQGEGNPVHLDFAKRYGCNLFLSRLDGHGLDTTEPLLTMTATGLWRDAKEALAIGKALGEKVILMGTSTGGTLALYLAAMYPNDVYAVINLSPNIEINNDMAFLTNNPWGLQLSRIVMHGNYNQSKDTNALRAQYWYNKYRLEAVGELQGLLESTMVPATFRKIKQPVLNLYYYKDLNHQDPTVKVSAILKMEHLLGTPDSLKDAVAIPEAGTHVIGCYMTSHDVKGVEREIYEFAQKRLKMDTVMQQADN</sequence>
<dbReference type="PANTHER" id="PTHR43798">
    <property type="entry name" value="MONOACYLGLYCEROL LIPASE"/>
    <property type="match status" value="1"/>
</dbReference>
<accession>A0A3E1P0X5</accession>
<feature type="domain" description="Serine aminopeptidase S33" evidence="3">
    <location>
        <begin position="77"/>
        <end position="197"/>
    </location>
</feature>
<dbReference type="OrthoDB" id="5416147at2"/>
<evidence type="ECO:0000256" key="2">
    <source>
        <dbReference type="SAM" id="Phobius"/>
    </source>
</evidence>